<accession>A0A6P5X1P3</accession>
<proteinExistence type="predicted"/>
<dbReference type="PANTHER" id="PTHR31170:SF17">
    <property type="match status" value="1"/>
</dbReference>
<sequence>MADDHVSIHITQKIASLSPIQADCCICKVPDYLRKIDENAYEPRRLAIGPYHRGKLHLEAMEEHKFRYLQKLLEEREEINDVSKYVKAMKELEPRARNCYTDPVNLESDDFIKMMLLDGCFIVQLIRMCFGMSSSVDNDPIFKVTGLVYSLFRDLLLVENQIPFFVVVKLLGMIGISNNEDFTRMILGFLEFMFPDFSFSTDGVKSIDEIRHLLDLIHEYWRPSPFENKSPRNMEKLDFRRTRCATELQEAGIRFKKVEGESLLDIKYEKGTLKIPSLVIDDFTNYLLRNLIALEQLFPCSDINHVTDYAIFMNCLINSAKDVEILARCEIVDNCLGNDEAAATMFNRLTDSLFYSSFYYHEVSYKVNEYCRRRLNKWIANLNHNYFNSPWAFISVLAAAVILLLTLMQTIFTGIAL</sequence>
<keyword evidence="1" id="KW-1133">Transmembrane helix</keyword>
<dbReference type="AlphaFoldDB" id="A0A6P5X1P3"/>
<dbReference type="RefSeq" id="XP_022722254.1">
    <property type="nucleotide sequence ID" value="XM_022866519.1"/>
</dbReference>
<evidence type="ECO:0000313" key="3">
    <source>
        <dbReference type="RefSeq" id="XP_022722254.1"/>
    </source>
</evidence>
<keyword evidence="1" id="KW-0472">Membrane</keyword>
<dbReference type="Proteomes" id="UP000515121">
    <property type="component" value="Unplaced"/>
</dbReference>
<dbReference type="GeneID" id="111279575"/>
<keyword evidence="2" id="KW-1185">Reference proteome</keyword>
<dbReference type="KEGG" id="dzi:111279575"/>
<organism evidence="2 3">
    <name type="scientific">Durio zibethinus</name>
    <name type="common">Durian</name>
    <dbReference type="NCBI Taxonomy" id="66656"/>
    <lineage>
        <taxon>Eukaryota</taxon>
        <taxon>Viridiplantae</taxon>
        <taxon>Streptophyta</taxon>
        <taxon>Embryophyta</taxon>
        <taxon>Tracheophyta</taxon>
        <taxon>Spermatophyta</taxon>
        <taxon>Magnoliopsida</taxon>
        <taxon>eudicotyledons</taxon>
        <taxon>Gunneridae</taxon>
        <taxon>Pentapetalae</taxon>
        <taxon>rosids</taxon>
        <taxon>malvids</taxon>
        <taxon>Malvales</taxon>
        <taxon>Malvaceae</taxon>
        <taxon>Helicteroideae</taxon>
        <taxon>Durio</taxon>
    </lineage>
</organism>
<evidence type="ECO:0000256" key="1">
    <source>
        <dbReference type="SAM" id="Phobius"/>
    </source>
</evidence>
<dbReference type="PANTHER" id="PTHR31170">
    <property type="entry name" value="BNAC04G53230D PROTEIN"/>
    <property type="match status" value="1"/>
</dbReference>
<dbReference type="InterPro" id="IPR004158">
    <property type="entry name" value="DUF247_pln"/>
</dbReference>
<name>A0A6P5X1P3_DURZI</name>
<protein>
    <submittedName>
        <fullName evidence="3">UPF0481 protein At3g47200-like</fullName>
    </submittedName>
</protein>
<keyword evidence="1" id="KW-0812">Transmembrane</keyword>
<evidence type="ECO:0000313" key="2">
    <source>
        <dbReference type="Proteomes" id="UP000515121"/>
    </source>
</evidence>
<reference evidence="3" key="1">
    <citation type="submission" date="2025-08" db="UniProtKB">
        <authorList>
            <consortium name="RefSeq"/>
        </authorList>
    </citation>
    <scope>IDENTIFICATION</scope>
    <source>
        <tissue evidence="3">Fruit stalk</tissue>
    </source>
</reference>
<dbReference type="Pfam" id="PF03140">
    <property type="entry name" value="DUF247"/>
    <property type="match status" value="1"/>
</dbReference>
<feature type="transmembrane region" description="Helical" evidence="1">
    <location>
        <begin position="391"/>
        <end position="416"/>
    </location>
</feature>
<dbReference type="OrthoDB" id="672127at2759"/>
<gene>
    <name evidence="3" type="primary">LOC111279575</name>
</gene>